<gene>
    <name evidence="1" type="ORF">DSM107010_66000</name>
</gene>
<name>A0AB37U9Y3_9CYAN</name>
<dbReference type="EMBL" id="RSCK01000130">
    <property type="protein sequence ID" value="RUT01157.1"/>
    <property type="molecule type" value="Genomic_DNA"/>
</dbReference>
<reference evidence="1 2" key="1">
    <citation type="journal article" date="2019" name="Genome Biol. Evol.">
        <title>Day and night: Metabolic profiles and evolutionary relationships of six axenic non-marine cyanobacteria.</title>
        <authorList>
            <person name="Will S.E."/>
            <person name="Henke P."/>
            <person name="Boedeker C."/>
            <person name="Huang S."/>
            <person name="Brinkmann H."/>
            <person name="Rohde M."/>
            <person name="Jarek M."/>
            <person name="Friedl T."/>
            <person name="Seufert S."/>
            <person name="Schumacher M."/>
            <person name="Overmann J."/>
            <person name="Neumann-Schaal M."/>
            <person name="Petersen J."/>
        </authorList>
    </citation>
    <scope>NUCLEOTIDE SEQUENCE [LARGE SCALE GENOMIC DNA]</scope>
    <source>
        <strain evidence="1 2">SAG 39.79</strain>
    </source>
</reference>
<dbReference type="AlphaFoldDB" id="A0AB37U9Y3"/>
<dbReference type="Proteomes" id="UP000282574">
    <property type="component" value="Unassembled WGS sequence"/>
</dbReference>
<protein>
    <submittedName>
        <fullName evidence="1">Uncharacterized protein</fullName>
    </submittedName>
</protein>
<evidence type="ECO:0000313" key="2">
    <source>
        <dbReference type="Proteomes" id="UP000282574"/>
    </source>
</evidence>
<dbReference type="RefSeq" id="WP_158631938.1">
    <property type="nucleotide sequence ID" value="NZ_JAVKZF010000004.1"/>
</dbReference>
<sequence>MEEITRFFGSLFRSIFYRIKYRVTDAIEQLFKTNIDRQFGRRQKSKEQEQAEDDRK</sequence>
<proteinExistence type="predicted"/>
<organism evidence="1 2">
    <name type="scientific">Chroococcidiopsis cubana SAG 39.79</name>
    <dbReference type="NCBI Taxonomy" id="388085"/>
    <lineage>
        <taxon>Bacteria</taxon>
        <taxon>Bacillati</taxon>
        <taxon>Cyanobacteriota</taxon>
        <taxon>Cyanophyceae</taxon>
        <taxon>Chroococcidiopsidales</taxon>
        <taxon>Chroococcidiopsidaceae</taxon>
        <taxon>Chroococcidiopsis</taxon>
    </lineage>
</organism>
<keyword evidence="2" id="KW-1185">Reference proteome</keyword>
<accession>A0AB37U9Y3</accession>
<comment type="caution">
    <text evidence="1">The sequence shown here is derived from an EMBL/GenBank/DDBJ whole genome shotgun (WGS) entry which is preliminary data.</text>
</comment>
<evidence type="ECO:0000313" key="1">
    <source>
        <dbReference type="EMBL" id="RUT01157.1"/>
    </source>
</evidence>